<accession>A0A218NMC9</accession>
<dbReference type="GeneID" id="33313846"/>
<dbReference type="PROSITE" id="PS50006">
    <property type="entry name" value="FHA_DOMAIN"/>
    <property type="match status" value="1"/>
</dbReference>
<dbReference type="KEGG" id="marh:Mia14_0289"/>
<keyword evidence="3" id="KW-1185">Reference proteome</keyword>
<proteinExistence type="predicted"/>
<reference evidence="2 3" key="1">
    <citation type="journal article" date="2017" name="Nat. Commun.">
        <title>'ARMAN' archaea depend on association with euryarchaeal host in culture and in situ.</title>
        <authorList>
            <person name="Golyshina O."/>
            <person name="Toshchakov S."/>
            <person name="Makarova K."/>
            <person name="Gavrilov S."/>
            <person name="Korzhenkov A."/>
            <person name="La Cono V."/>
            <person name="Arcadi E."/>
            <person name="Nechitaylo T."/>
            <person name="Ferrer M."/>
            <person name="Kublanov I."/>
            <person name="Wolf Y."/>
            <person name="Yakimov M."/>
            <person name="Golyshin P."/>
            <person name="Slesarev A."/>
            <person name="Kozyavkin S."/>
        </authorList>
    </citation>
    <scope>NUCLEOTIDE SEQUENCE [LARGE SCALE GENOMIC DNA]</scope>
    <source>
        <strain evidence="2 3">Mia14</strain>
    </source>
</reference>
<feature type="domain" description="FHA" evidence="1">
    <location>
        <begin position="364"/>
        <end position="413"/>
    </location>
</feature>
<dbReference type="RefSeq" id="WP_088819781.1">
    <property type="nucleotide sequence ID" value="NZ_CP019964.1"/>
</dbReference>
<sequence>MVLQDLSDLKGNLNPINSNNILGNNRNLKPLQANNGTAFMKPKNESKVSSNNSANSYLKAGGEAHGAQASITMQELATSQKKALDFIKANGWEGMTFPDIHWIQFEKGSYKLKDEDGYTNKTYKIFVQPDLKHFGEAIEYTAVALDKIIRNHSLSGAIWKIAKVNGVLGEGFGESELRKPTLEKIVIYANSQEDMEEIVRSLNSQFGEKAFDYGTERDLNAYGPSNGAKFTYGISPLVHVRLGGAGHHNNLYYSRQIKGENTSKPQDEWAIKPEIIDELRKDASRFNMEKAPKFKSVNQKINLHNSEITLNPSHGTIDLYLAGEKHLQIVKTRNWNVPYLLIDPAKLDVANERGFKTIREDKEIHIGRDPQINAGRFEFPDTISRDHLTIVLHNGKITIKDISSNGTVILLNK</sequence>
<organism evidence="2 3">
    <name type="scientific">Candidatus Mancarchaeum acidiphilum</name>
    <dbReference type="NCBI Taxonomy" id="1920749"/>
    <lineage>
        <taxon>Archaea</taxon>
        <taxon>Candidatus Micrarchaeota</taxon>
        <taxon>Candidatus Mancarchaeum</taxon>
    </lineage>
</organism>
<dbReference type="InterPro" id="IPR000253">
    <property type="entry name" value="FHA_dom"/>
</dbReference>
<dbReference type="InterPro" id="IPR008984">
    <property type="entry name" value="SMAD_FHA_dom_sf"/>
</dbReference>
<dbReference type="EMBL" id="CP019964">
    <property type="protein sequence ID" value="ASI13619.1"/>
    <property type="molecule type" value="Genomic_DNA"/>
</dbReference>
<name>A0A218NMC9_9ARCH</name>
<evidence type="ECO:0000313" key="3">
    <source>
        <dbReference type="Proteomes" id="UP000197679"/>
    </source>
</evidence>
<dbReference type="Gene3D" id="2.60.200.20">
    <property type="match status" value="1"/>
</dbReference>
<dbReference type="SUPFAM" id="SSF49879">
    <property type="entry name" value="SMAD/FHA domain"/>
    <property type="match status" value="1"/>
</dbReference>
<dbReference type="AlphaFoldDB" id="A0A218NMC9"/>
<dbReference type="Pfam" id="PF00498">
    <property type="entry name" value="FHA"/>
    <property type="match status" value="1"/>
</dbReference>
<protein>
    <submittedName>
        <fullName evidence="2">FHA domain-containing regulatory protein</fullName>
    </submittedName>
</protein>
<dbReference type="CDD" id="cd00060">
    <property type="entry name" value="FHA"/>
    <property type="match status" value="1"/>
</dbReference>
<gene>
    <name evidence="2" type="ORF">Mia14_0289</name>
</gene>
<evidence type="ECO:0000313" key="2">
    <source>
        <dbReference type="EMBL" id="ASI13619.1"/>
    </source>
</evidence>
<dbReference type="Proteomes" id="UP000197679">
    <property type="component" value="Chromosome"/>
</dbReference>
<evidence type="ECO:0000259" key="1">
    <source>
        <dbReference type="PROSITE" id="PS50006"/>
    </source>
</evidence>